<dbReference type="InterPro" id="IPR007485">
    <property type="entry name" value="LPS_assembly_LptE"/>
</dbReference>
<protein>
    <submittedName>
        <fullName evidence="1">LPS-assembly lipoprotein LptE</fullName>
    </submittedName>
</protein>
<reference evidence="1 2" key="1">
    <citation type="submission" date="2015-12" db="EMBL/GenBank/DDBJ databases">
        <title>Genome sequence of the marine Rhodobacteraceae strain O3.65, Candidatus Tritonibacter horizontis.</title>
        <authorList>
            <person name="Poehlein A."/>
            <person name="Giebel H.A."/>
            <person name="Voget S."/>
            <person name="Brinkhoff T."/>
        </authorList>
    </citation>
    <scope>NUCLEOTIDE SEQUENCE [LARGE SCALE GENOMIC DNA]</scope>
    <source>
        <strain evidence="1 2">O3.65</strain>
    </source>
</reference>
<keyword evidence="2" id="KW-1185">Reference proteome</keyword>
<dbReference type="GO" id="GO:0043165">
    <property type="term" value="P:Gram-negative-bacterium-type cell outer membrane assembly"/>
    <property type="evidence" value="ECO:0007669"/>
    <property type="project" value="InterPro"/>
</dbReference>
<proteinExistence type="predicted"/>
<keyword evidence="1" id="KW-0449">Lipoprotein</keyword>
<evidence type="ECO:0000313" key="2">
    <source>
        <dbReference type="Proteomes" id="UP000068382"/>
    </source>
</evidence>
<dbReference type="PROSITE" id="PS51318">
    <property type="entry name" value="TAT"/>
    <property type="match status" value="1"/>
</dbReference>
<name>A0A132C4V7_9RHOB</name>
<evidence type="ECO:0000313" key="1">
    <source>
        <dbReference type="EMBL" id="KUP95027.1"/>
    </source>
</evidence>
<dbReference type="GO" id="GO:0019867">
    <property type="term" value="C:outer membrane"/>
    <property type="evidence" value="ECO:0007669"/>
    <property type="project" value="InterPro"/>
</dbReference>
<dbReference type="RefSeq" id="WP_068239818.1">
    <property type="nucleotide sequence ID" value="NZ_LPUY01000008.1"/>
</dbReference>
<sequence>MSLLNRRGFLTIWLTLTFSVGLAACGFQPVYGPGGAASALRERVLVQAPESIGPSTDVDAYYLVRQLETRLGRAQAPDFRLDLTLTTREMGQAITADGNITRYSLTGEVGYSLTRLSDGQVAASGEISNFSGYSASGTTVQTLASEKDAHQRLMVMLADQIVTRLYASPQLGGAAAQ</sequence>
<accession>A0A132C4V7</accession>
<dbReference type="Pfam" id="PF04390">
    <property type="entry name" value="LptE"/>
    <property type="match status" value="1"/>
</dbReference>
<dbReference type="OrthoDB" id="7629596at2"/>
<dbReference type="PROSITE" id="PS51257">
    <property type="entry name" value="PROKAR_LIPOPROTEIN"/>
    <property type="match status" value="1"/>
</dbReference>
<organism evidence="1 2">
    <name type="scientific">Tritonibacter horizontis</name>
    <dbReference type="NCBI Taxonomy" id="1768241"/>
    <lineage>
        <taxon>Bacteria</taxon>
        <taxon>Pseudomonadati</taxon>
        <taxon>Pseudomonadota</taxon>
        <taxon>Alphaproteobacteria</taxon>
        <taxon>Rhodobacterales</taxon>
        <taxon>Paracoccaceae</taxon>
        <taxon>Tritonibacter</taxon>
    </lineage>
</organism>
<dbReference type="InterPro" id="IPR006311">
    <property type="entry name" value="TAT_signal"/>
</dbReference>
<dbReference type="PATRIC" id="fig|1768241.3.peg.366"/>
<dbReference type="EMBL" id="LPUY01000008">
    <property type="protein sequence ID" value="KUP95027.1"/>
    <property type="molecule type" value="Genomic_DNA"/>
</dbReference>
<gene>
    <name evidence="1" type="primary">lptE</name>
    <name evidence="1" type="ORF">TRIHO_03650</name>
</gene>
<dbReference type="Gene3D" id="3.30.160.150">
    <property type="entry name" value="Lipoprotein like domain"/>
    <property type="match status" value="1"/>
</dbReference>
<dbReference type="AlphaFoldDB" id="A0A132C4V7"/>
<comment type="caution">
    <text evidence="1">The sequence shown here is derived from an EMBL/GenBank/DDBJ whole genome shotgun (WGS) entry which is preliminary data.</text>
</comment>
<dbReference type="Proteomes" id="UP000068382">
    <property type="component" value="Unassembled WGS sequence"/>
</dbReference>